<keyword evidence="2" id="KW-1133">Transmembrane helix</keyword>
<evidence type="ECO:0000256" key="1">
    <source>
        <dbReference type="SAM" id="MobiDB-lite"/>
    </source>
</evidence>
<name>A0ABW1R5R4_9LACO</name>
<comment type="caution">
    <text evidence="3">The sequence shown here is derived from an EMBL/GenBank/DDBJ whole genome shotgun (WGS) entry which is preliminary data.</text>
</comment>
<feature type="compositionally biased region" description="Low complexity" evidence="1">
    <location>
        <begin position="256"/>
        <end position="271"/>
    </location>
</feature>
<feature type="compositionally biased region" description="Polar residues" evidence="1">
    <location>
        <begin position="149"/>
        <end position="160"/>
    </location>
</feature>
<dbReference type="Proteomes" id="UP001596253">
    <property type="component" value="Unassembled WGS sequence"/>
</dbReference>
<organism evidence="3 4">
    <name type="scientific">Lactiplantibacillus dongliensis</name>
    <dbReference type="NCBI Taxonomy" id="2559919"/>
    <lineage>
        <taxon>Bacteria</taxon>
        <taxon>Bacillati</taxon>
        <taxon>Bacillota</taxon>
        <taxon>Bacilli</taxon>
        <taxon>Lactobacillales</taxon>
        <taxon>Lactobacillaceae</taxon>
        <taxon>Lactiplantibacillus</taxon>
    </lineage>
</organism>
<proteinExistence type="predicted"/>
<evidence type="ECO:0000256" key="2">
    <source>
        <dbReference type="SAM" id="Phobius"/>
    </source>
</evidence>
<gene>
    <name evidence="3" type="ORF">ACFP3T_05850</name>
</gene>
<keyword evidence="2" id="KW-0812">Transmembrane</keyword>
<feature type="compositionally biased region" description="Basic and acidic residues" evidence="1">
    <location>
        <begin position="230"/>
        <end position="241"/>
    </location>
</feature>
<feature type="compositionally biased region" description="Polar residues" evidence="1">
    <location>
        <begin position="185"/>
        <end position="205"/>
    </location>
</feature>
<evidence type="ECO:0008006" key="5">
    <source>
        <dbReference type="Google" id="ProtNLM"/>
    </source>
</evidence>
<sequence length="322" mass="34446">MKASNRGYLSKTLMVGLLSVSLAGVSALSTTMLVNSNPMAIHADLSNGIGTTKTELKQLINKSKLILSHTEHLDISYITPITKYQKAAQKVYDDKSATKAQIYTAWHNLQLPTSRFNDDGTMGDYEENNNSVDVGGEGATQDSKDGGDNTVNTGDNATDNSHVDPIKDADTSNVPNEVNNKDKGNSVSTDSSSTNYGNQQTNITVTKVKHPKRSNRDTGMVSKTSASRGTDNESKQPDRHTNTGISHSNKVDGNRDTTNNSGTTTNSSVNVAKGSRKGNLPTTGEQRRQTMVASILGILVAFGLGGTGLAMWLRKHSKVDKG</sequence>
<dbReference type="EMBL" id="JBHSSD010000026">
    <property type="protein sequence ID" value="MFC6164192.1"/>
    <property type="molecule type" value="Genomic_DNA"/>
</dbReference>
<evidence type="ECO:0000313" key="4">
    <source>
        <dbReference type="Proteomes" id="UP001596253"/>
    </source>
</evidence>
<evidence type="ECO:0000313" key="3">
    <source>
        <dbReference type="EMBL" id="MFC6164192.1"/>
    </source>
</evidence>
<keyword evidence="2" id="KW-0472">Membrane</keyword>
<keyword evidence="4" id="KW-1185">Reference proteome</keyword>
<feature type="compositionally biased region" description="Basic and acidic residues" evidence="1">
    <location>
        <begin position="161"/>
        <end position="170"/>
    </location>
</feature>
<protein>
    <recommendedName>
        <fullName evidence="5">Gram-positive cocci surface proteins LPxTG domain-containing protein</fullName>
    </recommendedName>
</protein>
<feature type="transmembrane region" description="Helical" evidence="2">
    <location>
        <begin position="291"/>
        <end position="313"/>
    </location>
</feature>
<reference evidence="4" key="1">
    <citation type="journal article" date="2019" name="Int. J. Syst. Evol. Microbiol.">
        <title>The Global Catalogue of Microorganisms (GCM) 10K type strain sequencing project: providing services to taxonomists for standard genome sequencing and annotation.</title>
        <authorList>
            <consortium name="The Broad Institute Genomics Platform"/>
            <consortium name="The Broad Institute Genome Sequencing Center for Infectious Disease"/>
            <person name="Wu L."/>
            <person name="Ma J."/>
        </authorList>
    </citation>
    <scope>NUCLEOTIDE SEQUENCE [LARGE SCALE GENOMIC DNA]</scope>
    <source>
        <strain evidence="4">CCM 8932</strain>
    </source>
</reference>
<feature type="region of interest" description="Disordered" evidence="1">
    <location>
        <begin position="113"/>
        <end position="286"/>
    </location>
</feature>
<dbReference type="RefSeq" id="WP_137640395.1">
    <property type="nucleotide sequence ID" value="NZ_BJDK01000019.1"/>
</dbReference>
<accession>A0ABW1R5R4</accession>